<feature type="transmembrane region" description="Helical" evidence="1">
    <location>
        <begin position="40"/>
        <end position="61"/>
    </location>
</feature>
<evidence type="ECO:0000313" key="2">
    <source>
        <dbReference type="EMBL" id="OGM93321.1"/>
    </source>
</evidence>
<keyword evidence="1" id="KW-0472">Membrane</keyword>
<dbReference type="AlphaFoldDB" id="A0A1F8DXP4"/>
<dbReference type="Proteomes" id="UP000176422">
    <property type="component" value="Unassembled WGS sequence"/>
</dbReference>
<gene>
    <name evidence="2" type="ORF">A2372_02910</name>
</gene>
<reference evidence="2 3" key="1">
    <citation type="journal article" date="2016" name="Nat. Commun.">
        <title>Thousands of microbial genomes shed light on interconnected biogeochemical processes in an aquifer system.</title>
        <authorList>
            <person name="Anantharaman K."/>
            <person name="Brown C.T."/>
            <person name="Hug L.A."/>
            <person name="Sharon I."/>
            <person name="Castelle C.J."/>
            <person name="Probst A.J."/>
            <person name="Thomas B.C."/>
            <person name="Singh A."/>
            <person name="Wilkins M.J."/>
            <person name="Karaoz U."/>
            <person name="Brodie E.L."/>
            <person name="Williams K.H."/>
            <person name="Hubbard S.S."/>
            <person name="Banfield J.F."/>
        </authorList>
    </citation>
    <scope>NUCLEOTIDE SEQUENCE [LARGE SCALE GENOMIC DNA]</scope>
</reference>
<protein>
    <recommendedName>
        <fullName evidence="4">DUF4878 domain-containing protein</fullName>
    </recommendedName>
</protein>
<proteinExistence type="predicted"/>
<accession>A0A1F8DXP4</accession>
<organism evidence="2 3">
    <name type="scientific">Candidatus Wolfebacteria bacterium RIFOXYB1_FULL_54_12</name>
    <dbReference type="NCBI Taxonomy" id="1802559"/>
    <lineage>
        <taxon>Bacteria</taxon>
        <taxon>Candidatus Wolfeibacteriota</taxon>
    </lineage>
</organism>
<dbReference type="EMBL" id="MGIT01000001">
    <property type="protein sequence ID" value="OGM93321.1"/>
    <property type="molecule type" value="Genomic_DNA"/>
</dbReference>
<keyword evidence="1" id="KW-1133">Transmembrane helix</keyword>
<sequence length="203" mass="23088">MEEQNEQIIAQYSKKDAEILKENGLPAVGAGQMGSIKSHYWKFIGGFFALMLVGIIGLPMVAQYMEKQEDEARAENTANYMKFMTDLQERLENDKDGGATPEETLELFTAALKAGDIEQASKYFVFEPEEGKERLVSLLENLEEIGEMKLFVEYLGKVRKESSDPRDSFVWFSHKNSQGMVDFSVEITKSKYSTVWKIENIAL</sequence>
<keyword evidence="1" id="KW-0812">Transmembrane</keyword>
<evidence type="ECO:0000256" key="1">
    <source>
        <dbReference type="SAM" id="Phobius"/>
    </source>
</evidence>
<name>A0A1F8DXP4_9BACT</name>
<evidence type="ECO:0008006" key="4">
    <source>
        <dbReference type="Google" id="ProtNLM"/>
    </source>
</evidence>
<comment type="caution">
    <text evidence="2">The sequence shown here is derived from an EMBL/GenBank/DDBJ whole genome shotgun (WGS) entry which is preliminary data.</text>
</comment>
<evidence type="ECO:0000313" key="3">
    <source>
        <dbReference type="Proteomes" id="UP000176422"/>
    </source>
</evidence>